<feature type="domain" description="N-acetyltransferase" evidence="1">
    <location>
        <begin position="141"/>
        <end position="301"/>
    </location>
</feature>
<dbReference type="EMBL" id="JAVDQF010000001">
    <property type="protein sequence ID" value="MDR6269825.1"/>
    <property type="molecule type" value="Genomic_DNA"/>
</dbReference>
<comment type="caution">
    <text evidence="2">The sequence shown here is derived from an EMBL/GenBank/DDBJ whole genome shotgun (WGS) entry which is preliminary data.</text>
</comment>
<dbReference type="Proteomes" id="UP001185069">
    <property type="component" value="Unassembled WGS sequence"/>
</dbReference>
<name>A0ABU1JBM8_9MICC</name>
<keyword evidence="3" id="KW-1185">Reference proteome</keyword>
<evidence type="ECO:0000259" key="1">
    <source>
        <dbReference type="PROSITE" id="PS51186"/>
    </source>
</evidence>
<dbReference type="RefSeq" id="WP_309798442.1">
    <property type="nucleotide sequence ID" value="NZ_BAAAHY010000005.1"/>
</dbReference>
<dbReference type="PROSITE" id="PS51186">
    <property type="entry name" value="GNAT"/>
    <property type="match status" value="1"/>
</dbReference>
<protein>
    <submittedName>
        <fullName evidence="2">Ribosomal protein S18 acetylase RimI-like enzyme</fullName>
    </submittedName>
</protein>
<evidence type="ECO:0000313" key="3">
    <source>
        <dbReference type="Proteomes" id="UP001185069"/>
    </source>
</evidence>
<dbReference type="Pfam" id="PF00583">
    <property type="entry name" value="Acetyltransf_1"/>
    <property type="match status" value="1"/>
</dbReference>
<dbReference type="SUPFAM" id="SSF55729">
    <property type="entry name" value="Acyl-CoA N-acyltransferases (Nat)"/>
    <property type="match status" value="1"/>
</dbReference>
<proteinExistence type="predicted"/>
<dbReference type="InterPro" id="IPR000182">
    <property type="entry name" value="GNAT_dom"/>
</dbReference>
<sequence length="301" mass="31934">MTAIDHWLPSWAAEPLSGPDLLRVHGPDGNAVGRVEFTADGPHDESALWEPLRQSTLEVRLDGRDPVPVLGGLLDQWIAGAAGTLVAGDHDSARNLIVPSRDLRFVNPLLARGFAPVTTLAARPAGTIAAGGPAVVGPGPAVVRTARPEDLDAIGAMLGRLQGFDQHFGSATERAGAAETLLGSFRGKFDRNPDWTLVLAAGGSLQGFAQVDPPEQAGWVHRMSSAGDRAGYFGYLFVEPGLRSRGAGAALAARAHQILDAAGVPLTLLHQASNNPYATPFWARQGYRPLWSTWKRRPGFQ</sequence>
<dbReference type="Gene3D" id="3.40.630.30">
    <property type="match status" value="1"/>
</dbReference>
<gene>
    <name evidence="2" type="ORF">JOE69_002063</name>
</gene>
<accession>A0ABU1JBM8</accession>
<organism evidence="2 3">
    <name type="scientific">Arthrobacter russicus</name>
    <dbReference type="NCBI Taxonomy" id="172040"/>
    <lineage>
        <taxon>Bacteria</taxon>
        <taxon>Bacillati</taxon>
        <taxon>Actinomycetota</taxon>
        <taxon>Actinomycetes</taxon>
        <taxon>Micrococcales</taxon>
        <taxon>Micrococcaceae</taxon>
        <taxon>Arthrobacter</taxon>
    </lineage>
</organism>
<dbReference type="InterPro" id="IPR016181">
    <property type="entry name" value="Acyl_CoA_acyltransferase"/>
</dbReference>
<reference evidence="2 3" key="1">
    <citation type="submission" date="2023-07" db="EMBL/GenBank/DDBJ databases">
        <title>Sequencing the genomes of 1000 actinobacteria strains.</title>
        <authorList>
            <person name="Klenk H.-P."/>
        </authorList>
    </citation>
    <scope>NUCLEOTIDE SEQUENCE [LARGE SCALE GENOMIC DNA]</scope>
    <source>
        <strain evidence="2 3">DSM 14555</strain>
    </source>
</reference>
<evidence type="ECO:0000313" key="2">
    <source>
        <dbReference type="EMBL" id="MDR6269825.1"/>
    </source>
</evidence>